<keyword evidence="3" id="KW-1185">Reference proteome</keyword>
<evidence type="ECO:0000256" key="1">
    <source>
        <dbReference type="SAM" id="MobiDB-lite"/>
    </source>
</evidence>
<dbReference type="InterPro" id="IPR016084">
    <property type="entry name" value="Haem_Oase-like_multi-hlx"/>
</dbReference>
<sequence length="275" mass="30514">MPQQNGSDRRDGRDGTVSGAGVLGAPGAAGGLDRLDAFEDDLVERFDQHPVLANIASLPDDVFADVLLQRRFVSLAFTPCYDLAIDLLSDEAGLRIARVILREEYPDSHGHTRSHREDMTEDLRQLGIPQRAIVTSKPSAATRGVILDSLEMIAEAGAEADADVRMLTLLRFWGEILVSVEYGRLWERMGPLLTGDGENRSRFYYPHYSHDAKANPLARVSLLSTTHADRLGRRLSELLAREPSYDGFKEMEERSLRLKTDFYDQFLPALGGTGA</sequence>
<evidence type="ECO:0008006" key="4">
    <source>
        <dbReference type="Google" id="ProtNLM"/>
    </source>
</evidence>
<name>A0A7W8ES08_STRST</name>
<accession>A0A7W8ES08</accession>
<dbReference type="SUPFAM" id="SSF48613">
    <property type="entry name" value="Heme oxygenase-like"/>
    <property type="match status" value="1"/>
</dbReference>
<dbReference type="EMBL" id="JACHJD010000001">
    <property type="protein sequence ID" value="MBB5101200.1"/>
    <property type="molecule type" value="Genomic_DNA"/>
</dbReference>
<dbReference type="AlphaFoldDB" id="A0A7W8ES08"/>
<comment type="caution">
    <text evidence="2">The sequence shown here is derived from an EMBL/GenBank/DDBJ whole genome shotgun (WGS) entry which is preliminary data.</text>
</comment>
<gene>
    <name evidence="2" type="ORF">FHS40_000253</name>
</gene>
<proteinExistence type="predicted"/>
<protein>
    <recommendedName>
        <fullName evidence="4">Thiaminase-2/PQQC domain-containing protein</fullName>
    </recommendedName>
</protein>
<dbReference type="RefSeq" id="WP_212669177.1">
    <property type="nucleotide sequence ID" value="NZ_BMSQ01000003.1"/>
</dbReference>
<organism evidence="2 3">
    <name type="scientific">Streptomyces spectabilis</name>
    <dbReference type="NCBI Taxonomy" id="68270"/>
    <lineage>
        <taxon>Bacteria</taxon>
        <taxon>Bacillati</taxon>
        <taxon>Actinomycetota</taxon>
        <taxon>Actinomycetes</taxon>
        <taxon>Kitasatosporales</taxon>
        <taxon>Streptomycetaceae</taxon>
        <taxon>Streptomyces</taxon>
    </lineage>
</organism>
<feature type="region of interest" description="Disordered" evidence="1">
    <location>
        <begin position="1"/>
        <end position="24"/>
    </location>
</feature>
<evidence type="ECO:0000313" key="3">
    <source>
        <dbReference type="Proteomes" id="UP000549009"/>
    </source>
</evidence>
<evidence type="ECO:0000313" key="2">
    <source>
        <dbReference type="EMBL" id="MBB5101200.1"/>
    </source>
</evidence>
<dbReference type="Proteomes" id="UP000549009">
    <property type="component" value="Unassembled WGS sequence"/>
</dbReference>
<reference evidence="2 3" key="1">
    <citation type="submission" date="2020-08" db="EMBL/GenBank/DDBJ databases">
        <title>Genomic Encyclopedia of Type Strains, Phase III (KMG-III): the genomes of soil and plant-associated and newly described type strains.</title>
        <authorList>
            <person name="Whitman W."/>
        </authorList>
    </citation>
    <scope>NUCLEOTIDE SEQUENCE [LARGE SCALE GENOMIC DNA]</scope>
    <source>
        <strain evidence="2 3">CECT 3146</strain>
    </source>
</reference>
<dbReference type="Gene3D" id="1.20.910.10">
    <property type="entry name" value="Heme oxygenase-like"/>
    <property type="match status" value="1"/>
</dbReference>